<dbReference type="PROSITE" id="PS00460">
    <property type="entry name" value="GLUTATHIONE_PEROXID_1"/>
    <property type="match status" value="1"/>
</dbReference>
<dbReference type="Gene3D" id="3.40.30.10">
    <property type="entry name" value="Glutaredoxin"/>
    <property type="match status" value="1"/>
</dbReference>
<evidence type="ECO:0000256" key="1">
    <source>
        <dbReference type="ARBA" id="ARBA00006926"/>
    </source>
</evidence>
<keyword evidence="3 5" id="KW-0560">Oxidoreductase</keyword>
<evidence type="ECO:0000256" key="5">
    <source>
        <dbReference type="RuleBase" id="RU000499"/>
    </source>
</evidence>
<name>A0A6I1FAG3_9BACI</name>
<evidence type="ECO:0000313" key="7">
    <source>
        <dbReference type="Proteomes" id="UP000429595"/>
    </source>
</evidence>
<dbReference type="PROSITE" id="PS51355">
    <property type="entry name" value="GLUTATHIONE_PEROXID_3"/>
    <property type="match status" value="1"/>
</dbReference>
<dbReference type="InterPro" id="IPR036249">
    <property type="entry name" value="Thioredoxin-like_sf"/>
</dbReference>
<dbReference type="PANTHER" id="PTHR11592:SF78">
    <property type="entry name" value="GLUTATHIONE PEROXIDASE"/>
    <property type="match status" value="1"/>
</dbReference>
<dbReference type="InterPro" id="IPR000889">
    <property type="entry name" value="Glutathione_peroxidase"/>
</dbReference>
<evidence type="ECO:0000256" key="4">
    <source>
        <dbReference type="PIRSR" id="PIRSR000303-1"/>
    </source>
</evidence>
<dbReference type="Pfam" id="PF00255">
    <property type="entry name" value="GSHPx"/>
    <property type="match status" value="1"/>
</dbReference>
<keyword evidence="2 5" id="KW-0575">Peroxidase</keyword>
<dbReference type="InterPro" id="IPR029759">
    <property type="entry name" value="GPX_AS"/>
</dbReference>
<feature type="active site" evidence="4">
    <location>
        <position position="36"/>
    </location>
</feature>
<reference evidence="6 7" key="1">
    <citation type="submission" date="2019-10" db="EMBL/GenBank/DDBJ databases">
        <title>Bacillus aerolatum sp. nov., isolated from bioaerosol of sport playgrounds.</title>
        <authorList>
            <person name="Chen P."/>
            <person name="Zhang G."/>
        </authorList>
    </citation>
    <scope>NUCLEOTIDE SEQUENCE [LARGE SCALE GENOMIC DNA]</scope>
    <source>
        <strain evidence="6 7">CX253</strain>
    </source>
</reference>
<dbReference type="SUPFAM" id="SSF52833">
    <property type="entry name" value="Thioredoxin-like"/>
    <property type="match status" value="1"/>
</dbReference>
<comment type="caution">
    <text evidence="6">The sequence shown here is derived from an EMBL/GenBank/DDBJ whole genome shotgun (WGS) entry which is preliminary data.</text>
</comment>
<proteinExistence type="inferred from homology"/>
<accession>A0A6I1FAG3</accession>
<dbReference type="PIRSF" id="PIRSF000303">
    <property type="entry name" value="Glutathion_perox"/>
    <property type="match status" value="1"/>
</dbReference>
<dbReference type="GO" id="GO:0034599">
    <property type="term" value="P:cellular response to oxidative stress"/>
    <property type="evidence" value="ECO:0007669"/>
    <property type="project" value="TreeGrafter"/>
</dbReference>
<evidence type="ECO:0000313" key="6">
    <source>
        <dbReference type="EMBL" id="KAB7704011.1"/>
    </source>
</evidence>
<dbReference type="Proteomes" id="UP000429595">
    <property type="component" value="Unassembled WGS sequence"/>
</dbReference>
<dbReference type="EMBL" id="WEIO01000022">
    <property type="protein sequence ID" value="KAB7704011.1"/>
    <property type="molecule type" value="Genomic_DNA"/>
</dbReference>
<sequence>MESIYEIYVKSSKDESVSMADFKGQVLLIVNTASKCGFTPQFTELQALYEEYKDQGFTVLGFPSDEFMNQEFDEQEKIMEFCRVNYGVTFPMFRKTNVKGKDIHPLFNHLTAQKSGLLTGTIKWNFTKFLVSREGDVTHRYAPKTSPMKIENDLKSLL</sequence>
<dbReference type="AlphaFoldDB" id="A0A6I1FAG3"/>
<dbReference type="CDD" id="cd00340">
    <property type="entry name" value="GSH_Peroxidase"/>
    <property type="match status" value="1"/>
</dbReference>
<keyword evidence="7" id="KW-1185">Reference proteome</keyword>
<dbReference type="PANTHER" id="PTHR11592">
    <property type="entry name" value="GLUTATHIONE PEROXIDASE"/>
    <property type="match status" value="1"/>
</dbReference>
<dbReference type="PRINTS" id="PR01011">
    <property type="entry name" value="GLUTPROXDASE"/>
</dbReference>
<comment type="similarity">
    <text evidence="1 5">Belongs to the glutathione peroxidase family.</text>
</comment>
<dbReference type="GO" id="GO:0004601">
    <property type="term" value="F:peroxidase activity"/>
    <property type="evidence" value="ECO:0007669"/>
    <property type="project" value="UniProtKB-KW"/>
</dbReference>
<evidence type="ECO:0000256" key="2">
    <source>
        <dbReference type="ARBA" id="ARBA00022559"/>
    </source>
</evidence>
<organism evidence="6 7">
    <name type="scientific">Bacillus aerolatus</name>
    <dbReference type="NCBI Taxonomy" id="2653354"/>
    <lineage>
        <taxon>Bacteria</taxon>
        <taxon>Bacillati</taxon>
        <taxon>Bacillota</taxon>
        <taxon>Bacilli</taxon>
        <taxon>Bacillales</taxon>
        <taxon>Bacillaceae</taxon>
        <taxon>Bacillus</taxon>
    </lineage>
</organism>
<gene>
    <name evidence="6" type="ORF">F9802_19370</name>
</gene>
<protein>
    <recommendedName>
        <fullName evidence="5">Glutathione peroxidase</fullName>
    </recommendedName>
</protein>
<dbReference type="FunFam" id="3.40.30.10:FF:000010">
    <property type="entry name" value="Glutathione peroxidase"/>
    <property type="match status" value="1"/>
</dbReference>
<evidence type="ECO:0000256" key="3">
    <source>
        <dbReference type="ARBA" id="ARBA00023002"/>
    </source>
</evidence>
<dbReference type="RefSeq" id="WP_152154733.1">
    <property type="nucleotide sequence ID" value="NZ_WEIO01000022.1"/>
</dbReference>